<dbReference type="InterPro" id="IPR000742">
    <property type="entry name" value="EGF"/>
</dbReference>
<organism evidence="8 9">
    <name type="scientific">Meloidogyne enterolobii</name>
    <name type="common">Root-knot nematode worm</name>
    <name type="synonym">Meloidogyne mayaguensis</name>
    <dbReference type="NCBI Taxonomy" id="390850"/>
    <lineage>
        <taxon>Eukaryota</taxon>
        <taxon>Metazoa</taxon>
        <taxon>Ecdysozoa</taxon>
        <taxon>Nematoda</taxon>
        <taxon>Chromadorea</taxon>
        <taxon>Rhabditida</taxon>
        <taxon>Tylenchina</taxon>
        <taxon>Tylenchomorpha</taxon>
        <taxon>Tylenchoidea</taxon>
        <taxon>Meloidogynidae</taxon>
        <taxon>Meloidogyninae</taxon>
        <taxon>Meloidogyne</taxon>
    </lineage>
</organism>
<evidence type="ECO:0000256" key="2">
    <source>
        <dbReference type="ARBA" id="ARBA00022729"/>
    </source>
</evidence>
<evidence type="ECO:0000256" key="5">
    <source>
        <dbReference type="PROSITE-ProRule" id="PRU00076"/>
    </source>
</evidence>
<dbReference type="SMART" id="SM00181">
    <property type="entry name" value="EGF"/>
    <property type="match status" value="6"/>
</dbReference>
<sequence length="1298" mass="144032">MVDGNIYFVAGSERNISFIVSTGSNIQFGNTNIMNLPNSTEVGAVRNLLLNAQERMLGFENTLQTSNLEWQNKINELLQKHSLLTKQISAQVNDTYQRARTNRRARLLILKLTKQIERLFKLMATDECLIGGADNCKNGGGKHCEIRVDECAMYTGTAIGCQNGAKCTNNPKISGFTCNCTSGWHGLLCEHKENTCDGADDICGTNGHCIPSRSSQSAIGYRCICEPGFKQGGDPSNPICVDIDECALNNPWNGLHCLDFDECANDLTNECSKQPPVECINIHGSYKCGECPSGYFSKGEKQGQICQKIDICNNPQLINGGCSPLAKCVNEPEFRCICPMGMIGDGIGPDGCENPKINGTDEENLCLKYNKYCLNGGTCQAISSTKFRCLCPETHYGGRCEHPNPCLSRQFCSGHGRCQKDPLECICFKGFYGPRCQFQEDGCGFHTSNETGELIYERTAPSPLFDRWTCTWHIEMFDTRKVLQINFLNLTAPHLFEVTSKGCENAFVTLTIFDGADPLQSPTLASTQIVNMCHGEDFEMPFKHPLFTSTNKAVIRLSSRIQGRSTFLHLNWTAKMPSCGGRFSSPNGGRIDYYLESSRGDEEELLGDKACIWYVNVPPQFHIELSLQVLRLPSAETVNCGTSCTSIGFTIVYKTIELPTGCGGKIQAEESSSLLQSPNYPHIYFPNLDCLWIIQPKIISNNNTEDNDENNKLINNNEGNDGDPYLVDQKVEIFFKHFDVPTTVTQYSNPLLRHVTINSCIGDSLQIVEKELTYCNMQKPSLNLPIVAPYLSLKFHSDSSIGGSGFSIRYRSVCQKDFTLPNGTISPPNYPGPSSQPFKCTYRIIAKPSQAIRLRFDKIGFTTSFGSCFYNFRQNNPQIQDYVELSGGHSSNEVANKRYICPRYPFVAPGGEIVTSGIRPFSITYSSVFKESNGVSGLGTSGSPTNKGFLFYYETFNVGCGGVFTINENGEQKITITSPNYPEPYIPFMYCVYFLRVPIGKAVRLSFDVFDIENVAHRDDCDFDNVRVFDTYTDDNEHGQLLGKFCGKSLPPPLISNSGQMAVVFISDRSVSGSGFSAKFQAIDLTSHCDRTFTASSGEFVFDFRNFEQNEYCNYKIQISSNRRILLNILNISSPCDYGTLMVRNGPSESSPGFAGLYGDSEICSCGGHITGFSGAISTPQYPYKDSHSLRCEWLLAVPSGNKIQFQIIKLDNLDSEDSDGNCSPFSRNLLELYDIKYGGENSKNEHLIERYCKQETTNPLPIISSSNSLNVKFSQHGGSHHSPIFGFFAEFSTGTYF</sequence>
<comment type="caution">
    <text evidence="8">The sequence shown here is derived from an EMBL/GenBank/DDBJ whole genome shotgun (WGS) entry which is preliminary data.</text>
</comment>
<dbReference type="PROSITE" id="PS01187">
    <property type="entry name" value="EGF_CA"/>
    <property type="match status" value="1"/>
</dbReference>
<dbReference type="SUPFAM" id="SSF49854">
    <property type="entry name" value="Spermadhesin, CUB domain"/>
    <property type="match status" value="6"/>
</dbReference>
<dbReference type="Pfam" id="PF07645">
    <property type="entry name" value="EGF_CA"/>
    <property type="match status" value="1"/>
</dbReference>
<keyword evidence="1 5" id="KW-0245">EGF-like domain</keyword>
<feature type="domain" description="EGF-like" evidence="7">
    <location>
        <begin position="147"/>
        <end position="190"/>
    </location>
</feature>
<dbReference type="Gene3D" id="2.60.120.290">
    <property type="entry name" value="Spermadhesin, CUB domain"/>
    <property type="match status" value="6"/>
</dbReference>
<dbReference type="EMBL" id="CAJEWN010001993">
    <property type="protein sequence ID" value="CAD2201335.1"/>
    <property type="molecule type" value="Genomic_DNA"/>
</dbReference>
<feature type="domain" description="CUB" evidence="6">
    <location>
        <begin position="814"/>
        <end position="956"/>
    </location>
</feature>
<dbReference type="PROSITE" id="PS00022">
    <property type="entry name" value="EGF_1"/>
    <property type="match status" value="3"/>
</dbReference>
<dbReference type="FunFam" id="2.60.120.290:FF:000013">
    <property type="entry name" value="Membrane frizzled-related protein"/>
    <property type="match status" value="1"/>
</dbReference>
<feature type="disulfide bond" evidence="5">
    <location>
        <begin position="161"/>
        <end position="178"/>
    </location>
</feature>
<keyword evidence="4 5" id="KW-1015">Disulfide bond</keyword>
<feature type="domain" description="CUB" evidence="6">
    <location>
        <begin position="662"/>
        <end position="813"/>
    </location>
</feature>
<dbReference type="Proteomes" id="UP000580250">
    <property type="component" value="Unassembled WGS sequence"/>
</dbReference>
<dbReference type="Pfam" id="PF00431">
    <property type="entry name" value="CUB"/>
    <property type="match status" value="3"/>
</dbReference>
<dbReference type="SUPFAM" id="SSF57196">
    <property type="entry name" value="EGF/Laminin"/>
    <property type="match status" value="2"/>
</dbReference>
<feature type="domain" description="EGF-like" evidence="7">
    <location>
        <begin position="362"/>
        <end position="401"/>
    </location>
</feature>
<protein>
    <submittedName>
        <fullName evidence="8">Uncharacterized protein</fullName>
    </submittedName>
</protein>
<dbReference type="PANTHER" id="PTHR24251">
    <property type="entry name" value="OVOCHYMASE-RELATED"/>
    <property type="match status" value="1"/>
</dbReference>
<dbReference type="Pfam" id="PF00008">
    <property type="entry name" value="EGF"/>
    <property type="match status" value="1"/>
</dbReference>
<evidence type="ECO:0000259" key="6">
    <source>
        <dbReference type="PROSITE" id="PS01180"/>
    </source>
</evidence>
<keyword evidence="3" id="KW-0677">Repeat</keyword>
<comment type="caution">
    <text evidence="5">Lacks conserved residue(s) required for the propagation of feature annotation.</text>
</comment>
<keyword evidence="2" id="KW-0732">Signal</keyword>
<feature type="disulfide bond" evidence="5">
    <location>
        <begin position="391"/>
        <end position="400"/>
    </location>
</feature>
<dbReference type="GO" id="GO:0005509">
    <property type="term" value="F:calcium ion binding"/>
    <property type="evidence" value="ECO:0007669"/>
    <property type="project" value="InterPro"/>
</dbReference>
<dbReference type="InterPro" id="IPR049883">
    <property type="entry name" value="NOTCH1_EGF-like"/>
</dbReference>
<evidence type="ECO:0000256" key="4">
    <source>
        <dbReference type="ARBA" id="ARBA00023157"/>
    </source>
</evidence>
<evidence type="ECO:0000259" key="7">
    <source>
        <dbReference type="PROSITE" id="PS50026"/>
    </source>
</evidence>
<feature type="domain" description="CUB" evidence="6">
    <location>
        <begin position="1166"/>
        <end position="1295"/>
    </location>
</feature>
<feature type="disulfide bond" evidence="5">
    <location>
        <begin position="180"/>
        <end position="189"/>
    </location>
</feature>
<feature type="domain" description="CUB" evidence="6">
    <location>
        <begin position="960"/>
        <end position="1083"/>
    </location>
</feature>
<dbReference type="InterPro" id="IPR000859">
    <property type="entry name" value="CUB_dom"/>
</dbReference>
<dbReference type="Gene3D" id="2.10.25.10">
    <property type="entry name" value="Laminin"/>
    <property type="match status" value="5"/>
</dbReference>
<dbReference type="OrthoDB" id="10009301at2759"/>
<dbReference type="SMART" id="SM00042">
    <property type="entry name" value="CUB"/>
    <property type="match status" value="4"/>
</dbReference>
<name>A0A6V7XPY1_MELEN</name>
<evidence type="ECO:0000256" key="1">
    <source>
        <dbReference type="ARBA" id="ARBA00022536"/>
    </source>
</evidence>
<evidence type="ECO:0000313" key="9">
    <source>
        <dbReference type="Proteomes" id="UP000580250"/>
    </source>
</evidence>
<dbReference type="CDD" id="cd00041">
    <property type="entry name" value="CUB"/>
    <property type="match status" value="4"/>
</dbReference>
<dbReference type="CDD" id="cd00054">
    <property type="entry name" value="EGF_CA"/>
    <property type="match status" value="2"/>
</dbReference>
<reference evidence="8 9" key="1">
    <citation type="submission" date="2020-08" db="EMBL/GenBank/DDBJ databases">
        <authorList>
            <person name="Koutsovoulos G."/>
            <person name="Danchin GJ E."/>
        </authorList>
    </citation>
    <scope>NUCLEOTIDE SEQUENCE [LARGE SCALE GENOMIC DNA]</scope>
</reference>
<dbReference type="PROSITE" id="PS01180">
    <property type="entry name" value="CUB"/>
    <property type="match status" value="4"/>
</dbReference>
<dbReference type="InterPro" id="IPR035914">
    <property type="entry name" value="Sperma_CUB_dom_sf"/>
</dbReference>
<evidence type="ECO:0000313" key="8">
    <source>
        <dbReference type="EMBL" id="CAD2201335.1"/>
    </source>
</evidence>
<evidence type="ECO:0000256" key="3">
    <source>
        <dbReference type="ARBA" id="ARBA00022737"/>
    </source>
</evidence>
<accession>A0A6V7XPY1</accession>
<gene>
    <name evidence="8" type="ORF">MENT_LOCUS54873</name>
</gene>
<feature type="domain" description="EGF-like" evidence="7">
    <location>
        <begin position="402"/>
        <end position="437"/>
    </location>
</feature>
<dbReference type="SMART" id="SM00179">
    <property type="entry name" value="EGF_CA"/>
    <property type="match status" value="5"/>
</dbReference>
<dbReference type="InterPro" id="IPR018097">
    <property type="entry name" value="EGF_Ca-bd_CS"/>
</dbReference>
<dbReference type="PROSITE" id="PS01186">
    <property type="entry name" value="EGF_2"/>
    <property type="match status" value="2"/>
</dbReference>
<dbReference type="PROSITE" id="PS50026">
    <property type="entry name" value="EGF_3"/>
    <property type="match status" value="3"/>
</dbReference>
<dbReference type="PANTHER" id="PTHR24251:SF37">
    <property type="entry name" value="CUB DOMAIN-CONTAINING PROTEIN"/>
    <property type="match status" value="1"/>
</dbReference>
<proteinExistence type="predicted"/>
<dbReference type="InterPro" id="IPR001881">
    <property type="entry name" value="EGF-like_Ca-bd_dom"/>
</dbReference>
<feature type="disulfide bond" evidence="5">
    <location>
        <begin position="427"/>
        <end position="436"/>
    </location>
</feature>